<dbReference type="OrthoDB" id="7704812at2"/>
<feature type="transmembrane region" description="Helical" evidence="1">
    <location>
        <begin position="193"/>
        <end position="215"/>
    </location>
</feature>
<dbReference type="EMBL" id="MDGM01000012">
    <property type="protein sequence ID" value="PIB24161.1"/>
    <property type="molecule type" value="Genomic_DNA"/>
</dbReference>
<name>A0A2G5K3R3_9RHOB</name>
<keyword evidence="3" id="KW-1185">Reference proteome</keyword>
<comment type="caution">
    <text evidence="2">The sequence shown here is derived from an EMBL/GenBank/DDBJ whole genome shotgun (WGS) entry which is preliminary data.</text>
</comment>
<feature type="transmembrane region" description="Helical" evidence="1">
    <location>
        <begin position="113"/>
        <end position="138"/>
    </location>
</feature>
<evidence type="ECO:0000313" key="2">
    <source>
        <dbReference type="EMBL" id="PIB24161.1"/>
    </source>
</evidence>
<proteinExistence type="predicted"/>
<dbReference type="RefSeq" id="WP_099592440.1">
    <property type="nucleotide sequence ID" value="NZ_MDGM01000012.1"/>
</dbReference>
<feature type="transmembrane region" description="Helical" evidence="1">
    <location>
        <begin position="222"/>
        <end position="246"/>
    </location>
</feature>
<keyword evidence="1" id="KW-0472">Membrane</keyword>
<evidence type="ECO:0000256" key="1">
    <source>
        <dbReference type="SAM" id="Phobius"/>
    </source>
</evidence>
<keyword evidence="1" id="KW-1133">Transmembrane helix</keyword>
<organism evidence="2 3">
    <name type="scientific">Paramylibacter kogurei</name>
    <dbReference type="NCBI Taxonomy" id="1889778"/>
    <lineage>
        <taxon>Bacteria</taxon>
        <taxon>Pseudomonadati</taxon>
        <taxon>Pseudomonadota</taxon>
        <taxon>Alphaproteobacteria</taxon>
        <taxon>Rhodobacterales</taxon>
        <taxon>Paracoccaceae</taxon>
        <taxon>Paramylibacter</taxon>
    </lineage>
</organism>
<accession>A0A2G5K3R3</accession>
<feature type="transmembrane region" description="Helical" evidence="1">
    <location>
        <begin position="27"/>
        <end position="48"/>
    </location>
</feature>
<keyword evidence="1" id="KW-0812">Transmembrane</keyword>
<dbReference type="AlphaFoldDB" id="A0A2G5K3R3"/>
<feature type="transmembrane region" description="Helical" evidence="1">
    <location>
        <begin position="68"/>
        <end position="93"/>
    </location>
</feature>
<reference evidence="2 3" key="1">
    <citation type="submission" date="2016-08" db="EMBL/GenBank/DDBJ databases">
        <title>Draft genome of Amylibacter sp. strain 4G11.</title>
        <authorList>
            <person name="Wong S.-K."/>
            <person name="Hamasaki K."/>
            <person name="Yoshizawa S."/>
        </authorList>
    </citation>
    <scope>NUCLEOTIDE SEQUENCE [LARGE SCALE GENOMIC DNA]</scope>
    <source>
        <strain evidence="2 3">4G11</strain>
    </source>
</reference>
<evidence type="ECO:0000313" key="3">
    <source>
        <dbReference type="Proteomes" id="UP000231516"/>
    </source>
</evidence>
<feature type="transmembrane region" description="Helical" evidence="1">
    <location>
        <begin position="150"/>
        <end position="173"/>
    </location>
</feature>
<protein>
    <recommendedName>
        <fullName evidence="4">Glycerophosphoryl diester phosphodiesterase membrane domain-containing protein</fullName>
    </recommendedName>
</protein>
<gene>
    <name evidence="2" type="ORF">BFP76_02720</name>
</gene>
<evidence type="ECO:0008006" key="4">
    <source>
        <dbReference type="Google" id="ProtNLM"/>
    </source>
</evidence>
<sequence>METGINIFKKSIGMVGDNLDDAVRVSAVIYIVQFVIVTVLLVSVTDSFDMDRLQDPRYVAARSMSGHLTVLLAGVISMLSLAWIAVAWHRFVLLEDYTKGAVPPWSFSRVISYIWKSILLGILLVLIAIIPVTIVVLIGQVSAILSGIGMIAVLAFLIWIVMRLSLVLPATAIDENMSFIYAWEQTDEHSKDIFVAAVLMALLINICGAVLQSILPSNVIGLIVMGAFQWVATMVGLSLATTIYGFCIEGRSVE</sequence>
<dbReference type="Proteomes" id="UP000231516">
    <property type="component" value="Unassembled WGS sequence"/>
</dbReference>